<keyword evidence="4" id="KW-0288">FMN</keyword>
<gene>
    <name evidence="8" type="ORF">SAMN05216431_10620</name>
</gene>
<accession>A0ABY1ABG1</accession>
<comment type="caution">
    <text evidence="8">The sequence shown here is derived from an EMBL/GenBank/DDBJ whole genome shotgun (WGS) entry which is preliminary data.</text>
</comment>
<evidence type="ECO:0000256" key="1">
    <source>
        <dbReference type="ARBA" id="ARBA00001917"/>
    </source>
</evidence>
<comment type="cofactor">
    <cofactor evidence="1">
        <name>FMN</name>
        <dbReference type="ChEBI" id="CHEBI:58210"/>
    </cofactor>
</comment>
<organism evidence="8 9">
    <name type="scientific">Ligilactobacillus ruminis</name>
    <dbReference type="NCBI Taxonomy" id="1623"/>
    <lineage>
        <taxon>Bacteria</taxon>
        <taxon>Bacillati</taxon>
        <taxon>Bacillota</taxon>
        <taxon>Bacilli</taxon>
        <taxon>Lactobacillales</taxon>
        <taxon>Lactobacillaceae</taxon>
        <taxon>Ligilactobacillus</taxon>
    </lineage>
</organism>
<dbReference type="Gene3D" id="3.40.109.10">
    <property type="entry name" value="NADH Oxidase"/>
    <property type="match status" value="1"/>
</dbReference>
<evidence type="ECO:0000256" key="2">
    <source>
        <dbReference type="ARBA" id="ARBA00007118"/>
    </source>
</evidence>
<dbReference type="InterPro" id="IPR029479">
    <property type="entry name" value="Nitroreductase"/>
</dbReference>
<dbReference type="InterPro" id="IPR033878">
    <property type="entry name" value="NfsB-like"/>
</dbReference>
<evidence type="ECO:0000313" key="9">
    <source>
        <dbReference type="Proteomes" id="UP000182089"/>
    </source>
</evidence>
<comment type="similarity">
    <text evidence="2">Belongs to the nitroreductase family.</text>
</comment>
<keyword evidence="3" id="KW-0285">Flavoprotein</keyword>
<dbReference type="PANTHER" id="PTHR43673:SF2">
    <property type="entry name" value="NITROREDUCTASE"/>
    <property type="match status" value="1"/>
</dbReference>
<protein>
    <recommendedName>
        <fullName evidence="7">Nitroreductase domain-containing protein</fullName>
    </recommendedName>
</protein>
<name>A0ABY1ABG1_9LACO</name>
<dbReference type="SUPFAM" id="SSF55469">
    <property type="entry name" value="FMN-dependent nitroreductase-like"/>
    <property type="match status" value="1"/>
</dbReference>
<dbReference type="InterPro" id="IPR000415">
    <property type="entry name" value="Nitroreductase-like"/>
</dbReference>
<evidence type="ECO:0000259" key="7">
    <source>
        <dbReference type="Pfam" id="PF00881"/>
    </source>
</evidence>
<dbReference type="CDD" id="cd02149">
    <property type="entry name" value="NfsB-like"/>
    <property type="match status" value="1"/>
</dbReference>
<reference evidence="8 9" key="1">
    <citation type="submission" date="2016-10" db="EMBL/GenBank/DDBJ databases">
        <authorList>
            <person name="Varghese N."/>
            <person name="Submissions S."/>
        </authorList>
    </citation>
    <scope>NUCLEOTIDE SEQUENCE [LARGE SCALE GENOMIC DNA]</scope>
    <source>
        <strain evidence="8 9">WC1T17</strain>
    </source>
</reference>
<dbReference type="PANTHER" id="PTHR43673">
    <property type="entry name" value="NAD(P)H NITROREDUCTASE YDGI-RELATED"/>
    <property type="match status" value="1"/>
</dbReference>
<dbReference type="EMBL" id="FOCC01000006">
    <property type="protein sequence ID" value="SEM64971.1"/>
    <property type="molecule type" value="Genomic_DNA"/>
</dbReference>
<dbReference type="Proteomes" id="UP000182089">
    <property type="component" value="Unassembled WGS sequence"/>
</dbReference>
<evidence type="ECO:0000256" key="3">
    <source>
        <dbReference type="ARBA" id="ARBA00022630"/>
    </source>
</evidence>
<evidence type="ECO:0000256" key="6">
    <source>
        <dbReference type="ARBA" id="ARBA00023002"/>
    </source>
</evidence>
<keyword evidence="6" id="KW-0560">Oxidoreductase</keyword>
<sequence>MEKNAIKEALLTGAHFRRAIREYTDQKITNADLDYILEIGRMSPSSVGLLDWRILVFNDGQSWNEIRKHAWGAQKSIEHAADTFIVFVARKDVRYDELLTQNIKDRHLDPAVEAKVLNNYQKFQLNDMEIPQNDRLGFFDWAAKQTYLALGAMMTAASAIGIDSCPIEGFNRKEVNEILTQQHLIDPQKESAAVMLSLGYRLKDPKRPQVKLSKTDFAKFIND</sequence>
<keyword evidence="5" id="KW-0521">NADP</keyword>
<evidence type="ECO:0000256" key="4">
    <source>
        <dbReference type="ARBA" id="ARBA00022643"/>
    </source>
</evidence>
<dbReference type="Pfam" id="PF00881">
    <property type="entry name" value="Nitroreductase"/>
    <property type="match status" value="1"/>
</dbReference>
<evidence type="ECO:0000256" key="5">
    <source>
        <dbReference type="ARBA" id="ARBA00022857"/>
    </source>
</evidence>
<feature type="domain" description="Nitroreductase" evidence="7">
    <location>
        <begin position="16"/>
        <end position="200"/>
    </location>
</feature>
<evidence type="ECO:0000313" key="8">
    <source>
        <dbReference type="EMBL" id="SEM64971.1"/>
    </source>
</evidence>
<proteinExistence type="inferred from homology"/>